<evidence type="ECO:0000256" key="7">
    <source>
        <dbReference type="ARBA" id="ARBA00047851"/>
    </source>
</evidence>
<dbReference type="Pfam" id="PF02581">
    <property type="entry name" value="TMP-TENI"/>
    <property type="match status" value="1"/>
</dbReference>
<keyword evidence="2 9" id="KW-0808">Transferase</keyword>
<evidence type="ECO:0000256" key="10">
    <source>
        <dbReference type="RuleBase" id="RU003826"/>
    </source>
</evidence>
<comment type="caution">
    <text evidence="9">Lacks conserved residue(s) required for the propagation of feature annotation.</text>
</comment>
<reference evidence="13 14" key="1">
    <citation type="submission" date="2021-05" db="EMBL/GenBank/DDBJ databases">
        <title>The draft genome of Geobacter chapellei DSM 13688.</title>
        <authorList>
            <person name="Xu Z."/>
            <person name="Masuda Y."/>
            <person name="Itoh H."/>
            <person name="Senoo K."/>
        </authorList>
    </citation>
    <scope>NUCLEOTIDE SEQUENCE [LARGE SCALE GENOMIC DNA]</scope>
    <source>
        <strain evidence="13 14">DSM 13688</strain>
    </source>
</reference>
<comment type="caution">
    <text evidence="13">The sequence shown here is derived from an EMBL/GenBank/DDBJ whole genome shotgun (WGS) entry which is preliminary data.</text>
</comment>
<comment type="catalytic activity">
    <reaction evidence="6 9 10">
        <text>4-methyl-5-(2-phosphooxyethyl)-thiazole + 4-amino-2-methyl-5-(diphosphooxymethyl)pyrimidine + H(+) = thiamine phosphate + diphosphate</text>
        <dbReference type="Rhea" id="RHEA:22328"/>
        <dbReference type="ChEBI" id="CHEBI:15378"/>
        <dbReference type="ChEBI" id="CHEBI:33019"/>
        <dbReference type="ChEBI" id="CHEBI:37575"/>
        <dbReference type="ChEBI" id="CHEBI:57841"/>
        <dbReference type="ChEBI" id="CHEBI:58296"/>
        <dbReference type="EC" id="2.5.1.3"/>
    </reaction>
</comment>
<evidence type="ECO:0000313" key="14">
    <source>
        <dbReference type="Proteomes" id="UP000784128"/>
    </source>
</evidence>
<keyword evidence="4 9" id="KW-0460">Magnesium</keyword>
<feature type="domain" description="Thiamine phosphate synthase/TenI" evidence="12">
    <location>
        <begin position="6"/>
        <end position="188"/>
    </location>
</feature>
<evidence type="ECO:0000256" key="6">
    <source>
        <dbReference type="ARBA" id="ARBA00047334"/>
    </source>
</evidence>
<protein>
    <recommendedName>
        <fullName evidence="9">Thiamine-phosphate synthase</fullName>
        <shortName evidence="9">TP synthase</shortName>
        <shortName evidence="9">TPS</shortName>
        <ecNumber evidence="9">2.5.1.3</ecNumber>
    </recommendedName>
    <alternativeName>
        <fullName evidence="9">Thiamine-phosphate pyrophosphorylase</fullName>
        <shortName evidence="9">TMP pyrophosphorylase</shortName>
        <shortName evidence="9">TMP-PPase</shortName>
    </alternativeName>
</protein>
<comment type="catalytic activity">
    <reaction evidence="8 9 10">
        <text>2-[(2R,5Z)-2-carboxy-4-methylthiazol-5(2H)-ylidene]ethyl phosphate + 4-amino-2-methyl-5-(diphosphooxymethyl)pyrimidine + 2 H(+) = thiamine phosphate + CO2 + diphosphate</text>
        <dbReference type="Rhea" id="RHEA:47844"/>
        <dbReference type="ChEBI" id="CHEBI:15378"/>
        <dbReference type="ChEBI" id="CHEBI:16526"/>
        <dbReference type="ChEBI" id="CHEBI:33019"/>
        <dbReference type="ChEBI" id="CHEBI:37575"/>
        <dbReference type="ChEBI" id="CHEBI:57841"/>
        <dbReference type="ChEBI" id="CHEBI:62899"/>
        <dbReference type="EC" id="2.5.1.3"/>
    </reaction>
</comment>
<feature type="binding site" evidence="9">
    <location>
        <position position="137"/>
    </location>
    <ligand>
        <name>4-amino-2-methyl-5-(diphosphooxymethyl)pyrimidine</name>
        <dbReference type="ChEBI" id="CHEBI:57841"/>
    </ligand>
</feature>
<dbReference type="RefSeq" id="WP_214301154.1">
    <property type="nucleotide sequence ID" value="NZ_JAHDYS010000019.1"/>
</dbReference>
<keyword evidence="5 9" id="KW-0784">Thiamine biosynthesis</keyword>
<evidence type="ECO:0000256" key="9">
    <source>
        <dbReference type="HAMAP-Rule" id="MF_00097"/>
    </source>
</evidence>
<accession>A0ABS5UC98</accession>
<proteinExistence type="inferred from homology"/>
<name>A0ABS5UC98_9BACT</name>
<feature type="binding site" evidence="9">
    <location>
        <position position="70"/>
    </location>
    <ligand>
        <name>Mg(2+)</name>
        <dbReference type="ChEBI" id="CHEBI:18420"/>
    </ligand>
</feature>
<dbReference type="EMBL" id="JAHDYS010000019">
    <property type="protein sequence ID" value="MBT1073273.1"/>
    <property type="molecule type" value="Genomic_DNA"/>
</dbReference>
<dbReference type="InterPro" id="IPR036206">
    <property type="entry name" value="ThiamineP_synth_sf"/>
</dbReference>
<dbReference type="SUPFAM" id="SSF51391">
    <property type="entry name" value="Thiamin phosphate synthase"/>
    <property type="match status" value="1"/>
</dbReference>
<dbReference type="InterPro" id="IPR034291">
    <property type="entry name" value="TMP_synthase"/>
</dbReference>
<dbReference type="PANTHER" id="PTHR20857">
    <property type="entry name" value="THIAMINE-PHOSPHATE PYROPHOSPHORYLASE"/>
    <property type="match status" value="1"/>
</dbReference>
<evidence type="ECO:0000256" key="3">
    <source>
        <dbReference type="ARBA" id="ARBA00022723"/>
    </source>
</evidence>
<evidence type="ECO:0000256" key="8">
    <source>
        <dbReference type="ARBA" id="ARBA00047883"/>
    </source>
</evidence>
<evidence type="ECO:0000256" key="1">
    <source>
        <dbReference type="ARBA" id="ARBA00005165"/>
    </source>
</evidence>
<evidence type="ECO:0000259" key="12">
    <source>
        <dbReference type="Pfam" id="PF02581"/>
    </source>
</evidence>
<comment type="cofactor">
    <cofactor evidence="9">
        <name>Mg(2+)</name>
        <dbReference type="ChEBI" id="CHEBI:18420"/>
    </cofactor>
    <text evidence="9">Binds 1 Mg(2+) ion per subunit.</text>
</comment>
<dbReference type="Proteomes" id="UP000784128">
    <property type="component" value="Unassembled WGS sequence"/>
</dbReference>
<evidence type="ECO:0000313" key="13">
    <source>
        <dbReference type="EMBL" id="MBT1073273.1"/>
    </source>
</evidence>
<evidence type="ECO:0000256" key="4">
    <source>
        <dbReference type="ARBA" id="ARBA00022842"/>
    </source>
</evidence>
<dbReference type="NCBIfam" id="TIGR00693">
    <property type="entry name" value="thiE"/>
    <property type="match status" value="1"/>
</dbReference>
<dbReference type="GO" id="GO:0004789">
    <property type="term" value="F:thiamine-phosphate diphosphorylase activity"/>
    <property type="evidence" value="ECO:0007669"/>
    <property type="project" value="UniProtKB-EC"/>
</dbReference>
<comment type="similarity">
    <text evidence="9 10">Belongs to the thiamine-phosphate synthase family.</text>
</comment>
<evidence type="ECO:0000256" key="2">
    <source>
        <dbReference type="ARBA" id="ARBA00022679"/>
    </source>
</evidence>
<gene>
    <name evidence="9 13" type="primary">thiE</name>
    <name evidence="13" type="ORF">KJB30_15890</name>
</gene>
<feature type="binding site" evidence="9">
    <location>
        <position position="69"/>
    </location>
    <ligand>
        <name>4-amino-2-methyl-5-(diphosphooxymethyl)pyrimidine</name>
        <dbReference type="ChEBI" id="CHEBI:57841"/>
    </ligand>
</feature>
<comment type="pathway">
    <text evidence="1 9 11">Cofactor biosynthesis; thiamine diphosphate biosynthesis; thiamine phosphate from 4-amino-2-methyl-5-diphosphomethylpyrimidine and 4-methyl-5-(2-phosphoethyl)-thiazole: step 1/1.</text>
</comment>
<feature type="binding site" evidence="9">
    <location>
        <position position="165"/>
    </location>
    <ligand>
        <name>2-[(2R,5Z)-2-carboxy-4-methylthiazol-5(2H)-ylidene]ethyl phosphate</name>
        <dbReference type="ChEBI" id="CHEBI:62899"/>
    </ligand>
</feature>
<comment type="catalytic activity">
    <reaction evidence="7 9 10">
        <text>2-(2-carboxy-4-methylthiazol-5-yl)ethyl phosphate + 4-amino-2-methyl-5-(diphosphooxymethyl)pyrimidine + 2 H(+) = thiamine phosphate + CO2 + diphosphate</text>
        <dbReference type="Rhea" id="RHEA:47848"/>
        <dbReference type="ChEBI" id="CHEBI:15378"/>
        <dbReference type="ChEBI" id="CHEBI:16526"/>
        <dbReference type="ChEBI" id="CHEBI:33019"/>
        <dbReference type="ChEBI" id="CHEBI:37575"/>
        <dbReference type="ChEBI" id="CHEBI:57841"/>
        <dbReference type="ChEBI" id="CHEBI:62890"/>
        <dbReference type="EC" id="2.5.1.3"/>
    </reaction>
</comment>
<dbReference type="Gene3D" id="3.20.20.70">
    <property type="entry name" value="Aldolase class I"/>
    <property type="match status" value="1"/>
</dbReference>
<feature type="binding site" evidence="9">
    <location>
        <begin position="37"/>
        <end position="41"/>
    </location>
    <ligand>
        <name>4-amino-2-methyl-5-(diphosphooxymethyl)pyrimidine</name>
        <dbReference type="ChEBI" id="CHEBI:57841"/>
    </ligand>
</feature>
<feature type="binding site" evidence="9">
    <location>
        <begin position="134"/>
        <end position="136"/>
    </location>
    <ligand>
        <name>2-[(2R,5Z)-2-carboxy-4-methylthiazol-5(2H)-ylidene]ethyl phosphate</name>
        <dbReference type="ChEBI" id="CHEBI:62899"/>
    </ligand>
</feature>
<comment type="function">
    <text evidence="9">Condenses 4-methyl-5-(beta-hydroxyethyl)thiazole monophosphate (THZ-P) and 2-methyl-4-amino-5-hydroxymethyl pyrimidine pyrophosphate (HMP-PP) to form thiamine monophosphate (TMP).</text>
</comment>
<evidence type="ECO:0000256" key="5">
    <source>
        <dbReference type="ARBA" id="ARBA00022977"/>
    </source>
</evidence>
<keyword evidence="14" id="KW-1185">Reference proteome</keyword>
<dbReference type="CDD" id="cd00564">
    <property type="entry name" value="TMP_TenI"/>
    <property type="match status" value="1"/>
</dbReference>
<dbReference type="HAMAP" id="MF_00097">
    <property type="entry name" value="TMP_synthase"/>
    <property type="match status" value="1"/>
</dbReference>
<evidence type="ECO:0000256" key="11">
    <source>
        <dbReference type="RuleBase" id="RU004253"/>
    </source>
</evidence>
<dbReference type="EC" id="2.5.1.3" evidence="9"/>
<feature type="binding site" evidence="9">
    <location>
        <position position="108"/>
    </location>
    <ligand>
        <name>4-amino-2-methyl-5-(diphosphooxymethyl)pyrimidine</name>
        <dbReference type="ChEBI" id="CHEBI:57841"/>
    </ligand>
</feature>
<keyword evidence="3 9" id="KW-0479">Metal-binding</keyword>
<dbReference type="InterPro" id="IPR013785">
    <property type="entry name" value="Aldolase_TIM"/>
</dbReference>
<dbReference type="InterPro" id="IPR022998">
    <property type="entry name" value="ThiamineP_synth_TenI"/>
</dbReference>
<feature type="binding site" evidence="9">
    <location>
        <begin position="185"/>
        <end position="186"/>
    </location>
    <ligand>
        <name>2-[(2R,5Z)-2-carboxy-4-methylthiazol-5(2H)-ylidene]ethyl phosphate</name>
        <dbReference type="ChEBI" id="CHEBI:62899"/>
    </ligand>
</feature>
<organism evidence="13 14">
    <name type="scientific">Pelotalea chapellei</name>
    <dbReference type="NCBI Taxonomy" id="44671"/>
    <lineage>
        <taxon>Bacteria</taxon>
        <taxon>Pseudomonadati</taxon>
        <taxon>Thermodesulfobacteriota</taxon>
        <taxon>Desulfuromonadia</taxon>
        <taxon>Geobacterales</taxon>
        <taxon>Geobacteraceae</taxon>
        <taxon>Pelotalea</taxon>
    </lineage>
</organism>
<dbReference type="PANTHER" id="PTHR20857:SF15">
    <property type="entry name" value="THIAMINE-PHOSPHATE SYNTHASE"/>
    <property type="match status" value="1"/>
</dbReference>
<sequence length="209" mass="21689">MLDFTLYLITDRSATTAGRDLPAVVADALAGGVRAVQLREKDLSSRQLLDLALTLRHLTRTHCSRLLINDRIDIALASGADGVHIGAGSIPVIDARRLLGPEALIGYSAHSVAEALQAEKEGASFVTFGPVYPTPSKACYGKPLGLAKLADAAHSLTIPVFALGGIKQPSIAATMTTGCHGVAVISAIISAEKPEDAASSIITILNRAS</sequence>